<keyword evidence="3" id="KW-1185">Reference proteome</keyword>
<dbReference type="CDD" id="cd21416">
    <property type="entry name" value="HDC_protein"/>
    <property type="match status" value="1"/>
</dbReference>
<evidence type="ECO:0000313" key="3">
    <source>
        <dbReference type="Proteomes" id="UP001280629"/>
    </source>
</evidence>
<feature type="transmembrane region" description="Helical" evidence="1">
    <location>
        <begin position="267"/>
        <end position="285"/>
    </location>
</feature>
<feature type="transmembrane region" description="Helical" evidence="1">
    <location>
        <begin position="237"/>
        <end position="255"/>
    </location>
</feature>
<dbReference type="Proteomes" id="UP001280629">
    <property type="component" value="Unassembled WGS sequence"/>
</dbReference>
<reference evidence="2 3" key="1">
    <citation type="submission" date="2023-06" db="EMBL/GenBank/DDBJ databases">
        <title>Sporosarcina sp. nov., isolated from Korean traditional fermented seafood 'Jeotgal'.</title>
        <authorList>
            <person name="Yang A.-I."/>
            <person name="Shin N.-R."/>
        </authorList>
    </citation>
    <scope>NUCLEOTIDE SEQUENCE [LARGE SCALE GENOMIC DNA]</scope>
    <source>
        <strain evidence="2 3">KCTC3840</strain>
    </source>
</reference>
<proteinExistence type="predicted"/>
<keyword evidence="1" id="KW-0472">Membrane</keyword>
<feature type="transmembrane region" description="Helical" evidence="1">
    <location>
        <begin position="59"/>
        <end position="83"/>
    </location>
</feature>
<dbReference type="InterPro" id="IPR049576">
    <property type="entry name" value="HDC-like"/>
</dbReference>
<evidence type="ECO:0008006" key="4">
    <source>
        <dbReference type="Google" id="ProtNLM"/>
    </source>
</evidence>
<keyword evidence="1" id="KW-0812">Transmembrane</keyword>
<sequence>MLSNPLIATVLVFSLIALGEWLSIVSRARIPMLLTAMVGYLVLTWTGIFPANLLELSQFAALGAILIGPAIVHMGTMIPISLVKTQYKAVIIALGGVIFSGILILIIVPLIFDYPTAVAGVGPISGGIIALLVTTEKLKELGLTSIVIIPALVVAFQGVAGMPLAMHFMKKYSGVMQKQIDAGTFVSMTGKSFSEEETEEQAVTKKSSPLRSSAILKLFFVFTGAGIGVALGTVTPIHYTLWCLAIGIIGLKLGAFESSELQRANSFTIAMLGIIFVVIGTMAGVTPKDVLENLPAILAILAIGTIGISIGGYLTAKLVKWHPYKGMPVALTALFGFPGDYILCEEVSRSCARNEKEEKLIFNELLAPMIIGGFTTVTVASVIIAGILINTL</sequence>
<accession>A0ABU4FXE4</accession>
<feature type="transmembrane region" description="Helical" evidence="1">
    <location>
        <begin position="297"/>
        <end position="316"/>
    </location>
</feature>
<gene>
    <name evidence="2" type="ORF">QT716_01905</name>
</gene>
<evidence type="ECO:0000313" key="2">
    <source>
        <dbReference type="EMBL" id="MDW0108797.1"/>
    </source>
</evidence>
<feature type="transmembrane region" description="Helical" evidence="1">
    <location>
        <begin position="90"/>
        <end position="112"/>
    </location>
</feature>
<comment type="caution">
    <text evidence="2">The sequence shown here is derived from an EMBL/GenBank/DDBJ whole genome shotgun (WGS) entry which is preliminary data.</text>
</comment>
<protein>
    <recommendedName>
        <fullName evidence="4">Integral membrane protein</fullName>
    </recommendedName>
</protein>
<name>A0ABU4FXE4_9BACL</name>
<dbReference type="EMBL" id="JAUBDH010000001">
    <property type="protein sequence ID" value="MDW0108797.1"/>
    <property type="molecule type" value="Genomic_DNA"/>
</dbReference>
<feature type="transmembrane region" description="Helical" evidence="1">
    <location>
        <begin position="141"/>
        <end position="166"/>
    </location>
</feature>
<keyword evidence="1" id="KW-1133">Transmembrane helix</keyword>
<dbReference type="RefSeq" id="WP_317934060.1">
    <property type="nucleotide sequence ID" value="NZ_JAUBDH010000001.1"/>
</dbReference>
<organism evidence="2 3">
    <name type="scientific">Sporosarcina aquimarina</name>
    <dbReference type="NCBI Taxonomy" id="114975"/>
    <lineage>
        <taxon>Bacteria</taxon>
        <taxon>Bacillati</taxon>
        <taxon>Bacillota</taxon>
        <taxon>Bacilli</taxon>
        <taxon>Bacillales</taxon>
        <taxon>Caryophanaceae</taxon>
        <taxon>Sporosarcina</taxon>
    </lineage>
</organism>
<evidence type="ECO:0000256" key="1">
    <source>
        <dbReference type="SAM" id="Phobius"/>
    </source>
</evidence>
<feature type="transmembrane region" description="Helical" evidence="1">
    <location>
        <begin position="365"/>
        <end position="389"/>
    </location>
</feature>
<feature type="transmembrane region" description="Helical" evidence="1">
    <location>
        <begin position="6"/>
        <end position="25"/>
    </location>
</feature>
<feature type="transmembrane region" description="Helical" evidence="1">
    <location>
        <begin position="32"/>
        <end position="53"/>
    </location>
</feature>